<dbReference type="EMBL" id="JAKJXP020000087">
    <property type="protein sequence ID" value="KAK7747769.1"/>
    <property type="molecule type" value="Genomic_DNA"/>
</dbReference>
<dbReference type="InterPro" id="IPR038694">
    <property type="entry name" value="DUF427_sf"/>
</dbReference>
<protein>
    <recommendedName>
        <fullName evidence="1">DUF427 domain-containing protein</fullName>
    </recommendedName>
</protein>
<keyword evidence="3" id="KW-1185">Reference proteome</keyword>
<name>A0AAN9YM61_9PEZI</name>
<dbReference type="Proteomes" id="UP001320420">
    <property type="component" value="Unassembled WGS sequence"/>
</dbReference>
<reference evidence="2 3" key="1">
    <citation type="submission" date="2024-02" db="EMBL/GenBank/DDBJ databases">
        <title>De novo assembly and annotation of 12 fungi associated with fruit tree decline syndrome in Ontario, Canada.</title>
        <authorList>
            <person name="Sulman M."/>
            <person name="Ellouze W."/>
            <person name="Ilyukhin E."/>
        </authorList>
    </citation>
    <scope>NUCLEOTIDE SEQUENCE [LARGE SCALE GENOMIC DNA]</scope>
    <source>
        <strain evidence="2 3">M11/M66-122</strain>
    </source>
</reference>
<comment type="caution">
    <text evidence="2">The sequence shown here is derived from an EMBL/GenBank/DDBJ whole genome shotgun (WGS) entry which is preliminary data.</text>
</comment>
<feature type="domain" description="DUF427" evidence="1">
    <location>
        <begin position="6"/>
        <end position="92"/>
    </location>
</feature>
<proteinExistence type="predicted"/>
<evidence type="ECO:0000313" key="2">
    <source>
        <dbReference type="EMBL" id="KAK7747769.1"/>
    </source>
</evidence>
<gene>
    <name evidence="2" type="ORF">SLS62_008913</name>
</gene>
<dbReference type="Pfam" id="PF04248">
    <property type="entry name" value="NTP_transf_9"/>
    <property type="match status" value="1"/>
</dbReference>
<dbReference type="PANTHER" id="PTHR34310:SF5">
    <property type="entry name" value="DUF427 DOMAIN PROTEIN (AFU_ORTHOLOGUE AFUA_3G02220)"/>
    <property type="match status" value="1"/>
</dbReference>
<dbReference type="Gene3D" id="2.170.150.40">
    <property type="entry name" value="Domain of unknown function (DUF427)"/>
    <property type="match status" value="1"/>
</dbReference>
<dbReference type="PANTHER" id="PTHR34310">
    <property type="entry name" value="DUF427 DOMAIN PROTEIN (AFU_ORTHOLOGUE AFUA_3G02220)"/>
    <property type="match status" value="1"/>
</dbReference>
<dbReference type="InterPro" id="IPR007361">
    <property type="entry name" value="DUF427"/>
</dbReference>
<evidence type="ECO:0000259" key="1">
    <source>
        <dbReference type="Pfam" id="PF04248"/>
    </source>
</evidence>
<evidence type="ECO:0000313" key="3">
    <source>
        <dbReference type="Proteomes" id="UP001320420"/>
    </source>
</evidence>
<sequence length="103" mass="11389">MPKGHVKATVNGTTVAEADTYELVEGNIYFPPSAIKAEFFEKTDHHTNCPWKGDASYYTIKAGDAVLQNAAWYYPDTKQEAQHVKDHVAFDKTNVVISLTAVA</sequence>
<accession>A0AAN9YM61</accession>
<dbReference type="AlphaFoldDB" id="A0AAN9YM61"/>
<organism evidence="2 3">
    <name type="scientific">Diatrype stigma</name>
    <dbReference type="NCBI Taxonomy" id="117547"/>
    <lineage>
        <taxon>Eukaryota</taxon>
        <taxon>Fungi</taxon>
        <taxon>Dikarya</taxon>
        <taxon>Ascomycota</taxon>
        <taxon>Pezizomycotina</taxon>
        <taxon>Sordariomycetes</taxon>
        <taxon>Xylariomycetidae</taxon>
        <taxon>Xylariales</taxon>
        <taxon>Diatrypaceae</taxon>
        <taxon>Diatrype</taxon>
    </lineage>
</organism>